<evidence type="ECO:0000313" key="1">
    <source>
        <dbReference type="EMBL" id="KAF7289242.1"/>
    </source>
</evidence>
<keyword evidence="1" id="KW-0418">Kinase</keyword>
<keyword evidence="2" id="KW-1185">Reference proteome</keyword>
<name>A0A8H6RZR1_9AGAR</name>
<dbReference type="GeneID" id="59352788"/>
<proteinExistence type="predicted"/>
<evidence type="ECO:0000313" key="2">
    <source>
        <dbReference type="Proteomes" id="UP000636479"/>
    </source>
</evidence>
<dbReference type="Proteomes" id="UP000636479">
    <property type="component" value="Unassembled WGS sequence"/>
</dbReference>
<reference evidence="1" key="1">
    <citation type="submission" date="2020-05" db="EMBL/GenBank/DDBJ databases">
        <title>Mycena genomes resolve the evolution of fungal bioluminescence.</title>
        <authorList>
            <person name="Tsai I.J."/>
        </authorList>
    </citation>
    <scope>NUCLEOTIDE SEQUENCE</scope>
    <source>
        <strain evidence="1">171206Taipei</strain>
    </source>
</reference>
<dbReference type="AlphaFoldDB" id="A0A8H6RZR1"/>
<dbReference type="GO" id="GO:0016301">
    <property type="term" value="F:kinase activity"/>
    <property type="evidence" value="ECO:0007669"/>
    <property type="project" value="UniProtKB-KW"/>
</dbReference>
<keyword evidence="1" id="KW-0808">Transferase</keyword>
<gene>
    <name evidence="1" type="ORF">MIND_01385700</name>
</gene>
<accession>A0A8H6RZR1</accession>
<sequence length="286" mass="32758">MLPGSLVVGNVTVVKSRQTSCPSHAFLDCEPELVQCLVKSFCSPKNTSCLSLAAAPVHRVHHTSPGFRGCNYDWCQMRSNTLYTLDGLCARPSRKQNNKEDIRQLEEGKRARTQDLLTSNGKQLDTWKELYLVEAANVRKVNYERIKTFCIAEDNVSFNNLLKHSNTFRTVLRVFERDLDYITLSVWLEHRGLILREYACIPSRSNPNGKTRCPICNRLVKTAGLCTHLVDKHPDVDPNTVPRTLLPAQDRDKMHCMQCPPSKRWRTFDKDALVCHKRSKHPQLQQ</sequence>
<comment type="caution">
    <text evidence="1">The sequence shown here is derived from an EMBL/GenBank/DDBJ whole genome shotgun (WGS) entry which is preliminary data.</text>
</comment>
<organism evidence="1 2">
    <name type="scientific">Mycena indigotica</name>
    <dbReference type="NCBI Taxonomy" id="2126181"/>
    <lineage>
        <taxon>Eukaryota</taxon>
        <taxon>Fungi</taxon>
        <taxon>Dikarya</taxon>
        <taxon>Basidiomycota</taxon>
        <taxon>Agaricomycotina</taxon>
        <taxon>Agaricomycetes</taxon>
        <taxon>Agaricomycetidae</taxon>
        <taxon>Agaricales</taxon>
        <taxon>Marasmiineae</taxon>
        <taxon>Mycenaceae</taxon>
        <taxon>Mycena</taxon>
    </lineage>
</organism>
<dbReference type="RefSeq" id="XP_037213273.1">
    <property type="nucleotide sequence ID" value="XM_037370272.1"/>
</dbReference>
<dbReference type="EMBL" id="JACAZF010000017">
    <property type="protein sequence ID" value="KAF7289242.1"/>
    <property type="molecule type" value="Genomic_DNA"/>
</dbReference>
<protein>
    <submittedName>
        <fullName evidence="1">Inositol-pentakisphosphate 2-kinase</fullName>
    </submittedName>
</protein>